<proteinExistence type="predicted"/>
<dbReference type="Proteomes" id="UP000244773">
    <property type="component" value="Segment"/>
</dbReference>
<gene>
    <name evidence="1" type="ORF">TetV_018</name>
</gene>
<accession>A0A2P0VMI8</accession>
<protein>
    <submittedName>
        <fullName evidence="1">Uncharacterized protein</fullName>
    </submittedName>
</protein>
<evidence type="ECO:0000313" key="2">
    <source>
        <dbReference type="Proteomes" id="UP000244773"/>
    </source>
</evidence>
<sequence length="217" mass="24087">MAFFKACKNAFGKGKKDETPVSPVALPERKPASVRIVSMNRYSDIQGRYEVLGENIHAALDALHRGSAKARKSITVEDLRLEDLCAAQYFPKSDAIVTFYEQDEDEKDSIDDAWLKLNFGDHGIGMVESITVSCYAPVDSDTHCFATSAWMASRVMGTTSSIIKVKEEGIFYPYKDLCEVDWCGKEITISFKGLHSYERSLSEIGLSIGDVCNASMK</sequence>
<organism evidence="1">
    <name type="scientific">Tetraselmis virus 1</name>
    <dbReference type="NCBI Taxonomy" id="2060617"/>
    <lineage>
        <taxon>Viruses</taxon>
        <taxon>Varidnaviria</taxon>
        <taxon>Bamfordvirae</taxon>
        <taxon>Nucleocytoviricota</taxon>
        <taxon>Megaviricetes</taxon>
        <taxon>Imitervirales</taxon>
        <taxon>Allomimiviridae</taxon>
        <taxon>Oceanusvirus</taxon>
        <taxon>Oceanusvirus kaneohense</taxon>
    </lineage>
</organism>
<name>A0A2P0VMI8_9VIRU</name>
<reference evidence="1" key="1">
    <citation type="journal article" date="2018" name="Virology">
        <title>A giant virus infecting green algae encodes key fermentation genes.</title>
        <authorList>
            <person name="Schvarcz C.R."/>
            <person name="Steward G.F."/>
        </authorList>
    </citation>
    <scope>NUCLEOTIDE SEQUENCE [LARGE SCALE GENOMIC DNA]</scope>
</reference>
<dbReference type="EMBL" id="KY322437">
    <property type="protein sequence ID" value="AUF82110.1"/>
    <property type="molecule type" value="Genomic_DNA"/>
</dbReference>
<keyword evidence="2" id="KW-1185">Reference proteome</keyword>
<evidence type="ECO:0000313" key="1">
    <source>
        <dbReference type="EMBL" id="AUF82110.1"/>
    </source>
</evidence>